<dbReference type="AlphaFoldDB" id="K2NVI3"/>
<gene>
    <name evidence="4" type="ORF">NA8A_14619</name>
</gene>
<dbReference type="SUPFAM" id="SSF141868">
    <property type="entry name" value="EAL domain-like"/>
    <property type="match status" value="1"/>
</dbReference>
<dbReference type="InterPro" id="IPR001633">
    <property type="entry name" value="EAL_dom"/>
</dbReference>
<dbReference type="PROSITE" id="PS50883">
    <property type="entry name" value="EAL"/>
    <property type="match status" value="1"/>
</dbReference>
<dbReference type="CDD" id="cd01949">
    <property type="entry name" value="GGDEF"/>
    <property type="match status" value="1"/>
</dbReference>
<dbReference type="EMBL" id="AMSI01000009">
    <property type="protein sequence ID" value="EKF41859.1"/>
    <property type="molecule type" value="Genomic_DNA"/>
</dbReference>
<feature type="transmembrane region" description="Helical" evidence="1">
    <location>
        <begin position="164"/>
        <end position="185"/>
    </location>
</feature>
<dbReference type="PATRIC" id="fig|1231190.3.peg.3035"/>
<feature type="transmembrane region" description="Helical" evidence="1">
    <location>
        <begin position="21"/>
        <end position="41"/>
    </location>
</feature>
<dbReference type="OrthoDB" id="8107802at2"/>
<dbReference type="InterPro" id="IPR035919">
    <property type="entry name" value="EAL_sf"/>
</dbReference>
<proteinExistence type="predicted"/>
<dbReference type="SMART" id="SM00052">
    <property type="entry name" value="EAL"/>
    <property type="match status" value="1"/>
</dbReference>
<accession>K2NVI3</accession>
<keyword evidence="1" id="KW-0812">Transmembrane</keyword>
<sequence>MANRAGNGLEFRVRADQLEDLKAGLYFSLPISTALSALILAVELNAGDGANVLVWFAVVNIINVARIIIARFCPASPARDASDWLRIYGILAFFSGVAWSFIAYLTAGFTAPESTVHLLILAGISAGAVVYGVSYAVSPISFITPPLLITAACLATKGTVGDSVLAFAVLLFLAGLFRGVFLGQARFLETSRLRHEAERGAAEMERISREDPLTGMLNRRGLEHAIESFNGVKGPFIAILMDLDGFKSVNDTYGHKIGDQLLTEISLRIREEAGPETTIARIGGDEFVLLLQSRADAPDPAELVTRLISRVASPYPGIASIRIGASAGIYRAERLRLTEILLRADIALYTAKHRGRNEFRVFDEELEEELKRRQCIERDLRAAIETGMLGTWFQPIVQLDTGAVVGFEALLRWWHPRLGAIAPPEIVAAARQTGMLQLLTEAVFNNCCGMMCNLAEAKFHGIRVAMNVSPRELEAGNIDDLVLDGLMARGLPPSMFEIEITEEAPVDPDRVDEKLGRLAHAGISIALDDFGTGFSTLASLKDRRISKVKIDKAFVRDLPKSSEDQLLVKAVIDIGRALDIDVMAEGVETEAMRSALQSLGCRMAQGYLFSKALPAAQALDLLQEERTRRRNSSQLC</sequence>
<keyword evidence="1" id="KW-0472">Membrane</keyword>
<feature type="transmembrane region" description="Helical" evidence="1">
    <location>
        <begin position="85"/>
        <end position="109"/>
    </location>
</feature>
<dbReference type="Pfam" id="PF00990">
    <property type="entry name" value="GGDEF"/>
    <property type="match status" value="1"/>
</dbReference>
<evidence type="ECO:0000259" key="3">
    <source>
        <dbReference type="PROSITE" id="PS50887"/>
    </source>
</evidence>
<dbReference type="InterPro" id="IPR052155">
    <property type="entry name" value="Biofilm_reg_signaling"/>
</dbReference>
<dbReference type="CDD" id="cd01948">
    <property type="entry name" value="EAL"/>
    <property type="match status" value="1"/>
</dbReference>
<dbReference type="RefSeq" id="WP_009451101.1">
    <property type="nucleotide sequence ID" value="NZ_AMSI01000009.1"/>
</dbReference>
<evidence type="ECO:0000256" key="1">
    <source>
        <dbReference type="SAM" id="Phobius"/>
    </source>
</evidence>
<evidence type="ECO:0000313" key="4">
    <source>
        <dbReference type="EMBL" id="EKF41859.1"/>
    </source>
</evidence>
<dbReference type="NCBIfam" id="TIGR00254">
    <property type="entry name" value="GGDEF"/>
    <property type="match status" value="1"/>
</dbReference>
<feature type="transmembrane region" description="Helical" evidence="1">
    <location>
        <begin position="115"/>
        <end position="133"/>
    </location>
</feature>
<keyword evidence="5" id="KW-1185">Reference proteome</keyword>
<evidence type="ECO:0000259" key="2">
    <source>
        <dbReference type="PROSITE" id="PS50883"/>
    </source>
</evidence>
<dbReference type="eggNOG" id="COG5001">
    <property type="taxonomic scope" value="Bacteria"/>
</dbReference>
<comment type="caution">
    <text evidence="4">The sequence shown here is derived from an EMBL/GenBank/DDBJ whole genome shotgun (WGS) entry which is preliminary data.</text>
</comment>
<feature type="domain" description="GGDEF" evidence="3">
    <location>
        <begin position="234"/>
        <end position="364"/>
    </location>
</feature>
<dbReference type="InterPro" id="IPR043128">
    <property type="entry name" value="Rev_trsase/Diguanyl_cyclase"/>
</dbReference>
<reference evidence="4 5" key="1">
    <citation type="journal article" date="2012" name="J. Bacteriol.">
        <title>Genome Sequence of Nitratireductor indicus Type Strain C115.</title>
        <authorList>
            <person name="Lai Q."/>
            <person name="Li G."/>
            <person name="Yu Z."/>
            <person name="Shao Z."/>
        </authorList>
    </citation>
    <scope>NUCLEOTIDE SEQUENCE [LARGE SCALE GENOMIC DNA]</scope>
    <source>
        <strain evidence="4 5">C115</strain>
    </source>
</reference>
<dbReference type="Gene3D" id="3.20.20.450">
    <property type="entry name" value="EAL domain"/>
    <property type="match status" value="1"/>
</dbReference>
<feature type="transmembrane region" description="Helical" evidence="1">
    <location>
        <begin position="53"/>
        <end position="73"/>
    </location>
</feature>
<name>K2NVI3_9HYPH</name>
<organism evidence="4 5">
    <name type="scientific">Nitratireductor indicus C115</name>
    <dbReference type="NCBI Taxonomy" id="1231190"/>
    <lineage>
        <taxon>Bacteria</taxon>
        <taxon>Pseudomonadati</taxon>
        <taxon>Pseudomonadota</taxon>
        <taxon>Alphaproteobacteria</taxon>
        <taxon>Hyphomicrobiales</taxon>
        <taxon>Phyllobacteriaceae</taxon>
        <taxon>Nitratireductor</taxon>
    </lineage>
</organism>
<dbReference type="Gene3D" id="3.30.70.270">
    <property type="match status" value="1"/>
</dbReference>
<dbReference type="SMART" id="SM00267">
    <property type="entry name" value="GGDEF"/>
    <property type="match status" value="1"/>
</dbReference>
<dbReference type="PROSITE" id="PS50887">
    <property type="entry name" value="GGDEF"/>
    <property type="match status" value="1"/>
</dbReference>
<dbReference type="SUPFAM" id="SSF55073">
    <property type="entry name" value="Nucleotide cyclase"/>
    <property type="match status" value="1"/>
</dbReference>
<dbReference type="Proteomes" id="UP000007374">
    <property type="component" value="Unassembled WGS sequence"/>
</dbReference>
<dbReference type="InterPro" id="IPR029787">
    <property type="entry name" value="Nucleotide_cyclase"/>
</dbReference>
<evidence type="ECO:0000313" key="5">
    <source>
        <dbReference type="Proteomes" id="UP000007374"/>
    </source>
</evidence>
<keyword evidence="1" id="KW-1133">Transmembrane helix</keyword>
<dbReference type="InterPro" id="IPR000160">
    <property type="entry name" value="GGDEF_dom"/>
</dbReference>
<dbReference type="PANTHER" id="PTHR44757">
    <property type="entry name" value="DIGUANYLATE CYCLASE DGCP"/>
    <property type="match status" value="1"/>
</dbReference>
<feature type="domain" description="EAL" evidence="2">
    <location>
        <begin position="373"/>
        <end position="626"/>
    </location>
</feature>
<dbReference type="Pfam" id="PF00563">
    <property type="entry name" value="EAL"/>
    <property type="match status" value="1"/>
</dbReference>
<protein>
    <submittedName>
        <fullName evidence="4">Diguanylate cyclase/phosphodiesterase</fullName>
    </submittedName>
</protein>
<dbReference type="STRING" id="721133.SAMN05216176_10921"/>
<dbReference type="PANTHER" id="PTHR44757:SF2">
    <property type="entry name" value="BIOFILM ARCHITECTURE MAINTENANCE PROTEIN MBAA"/>
    <property type="match status" value="1"/>
</dbReference>